<evidence type="ECO:0000313" key="2">
    <source>
        <dbReference type="Proteomes" id="UP000219546"/>
    </source>
</evidence>
<organism evidence="1 2">
    <name type="scientific">Bacillus oleivorans</name>
    <dbReference type="NCBI Taxonomy" id="1448271"/>
    <lineage>
        <taxon>Bacteria</taxon>
        <taxon>Bacillati</taxon>
        <taxon>Bacillota</taxon>
        <taxon>Bacilli</taxon>
        <taxon>Bacillales</taxon>
        <taxon>Bacillaceae</taxon>
        <taxon>Bacillus</taxon>
    </lineage>
</organism>
<proteinExistence type="predicted"/>
<protein>
    <submittedName>
        <fullName evidence="1">Uncharacterized protein</fullName>
    </submittedName>
</protein>
<sequence>MMLDIMNERFSSRFIIEGMVTRIKVEEAS</sequence>
<evidence type="ECO:0000313" key="1">
    <source>
        <dbReference type="EMBL" id="SNX71174.1"/>
    </source>
</evidence>
<dbReference type="Proteomes" id="UP000219546">
    <property type="component" value="Unassembled WGS sequence"/>
</dbReference>
<name>A0A285CUH9_9BACI</name>
<dbReference type="AlphaFoldDB" id="A0A285CUH9"/>
<dbReference type="EMBL" id="OAOP01000005">
    <property type="protein sequence ID" value="SNX71174.1"/>
    <property type="molecule type" value="Genomic_DNA"/>
</dbReference>
<reference evidence="1 2" key="1">
    <citation type="submission" date="2017-08" db="EMBL/GenBank/DDBJ databases">
        <authorList>
            <person name="de Groot N.N."/>
        </authorList>
    </citation>
    <scope>NUCLEOTIDE SEQUENCE [LARGE SCALE GENOMIC DNA]</scope>
    <source>
        <strain evidence="1 2">JC228</strain>
    </source>
</reference>
<accession>A0A285CUH9</accession>
<keyword evidence="2" id="KW-1185">Reference proteome</keyword>
<gene>
    <name evidence="1" type="ORF">SAMN05877753_10513</name>
</gene>